<accession>A0AAE0GQ88</accession>
<proteinExistence type="predicted"/>
<dbReference type="Proteomes" id="UP001190700">
    <property type="component" value="Unassembled WGS sequence"/>
</dbReference>
<comment type="caution">
    <text evidence="1">The sequence shown here is derived from an EMBL/GenBank/DDBJ whole genome shotgun (WGS) entry which is preliminary data.</text>
</comment>
<dbReference type="EMBL" id="LGRX02003355">
    <property type="protein sequence ID" value="KAK3282374.1"/>
    <property type="molecule type" value="Genomic_DNA"/>
</dbReference>
<name>A0AAE0GQ88_9CHLO</name>
<sequence>MSVWTDADGEVPIWAVECAAPVWADADVGAPIRVVVMEGGAPMRADADGGAPMRVADMEGDVPMRTDADGGAPMRVVAMEDTASVWTDADGGAPMRVAAMEGDVPMRTDADRGAPMRVVAVAVTGVPAESHTTSLRSSLDSAGEFLLQLETVEASCACAAVLPISSEAAAIALLFTNERYKGRSCHGHPTREEGQPLLPCAHLPCDQLATPSETAA</sequence>
<organism evidence="1 2">
    <name type="scientific">Cymbomonas tetramitiformis</name>
    <dbReference type="NCBI Taxonomy" id="36881"/>
    <lineage>
        <taxon>Eukaryota</taxon>
        <taxon>Viridiplantae</taxon>
        <taxon>Chlorophyta</taxon>
        <taxon>Pyramimonadophyceae</taxon>
        <taxon>Pyramimonadales</taxon>
        <taxon>Pyramimonadaceae</taxon>
        <taxon>Cymbomonas</taxon>
    </lineage>
</organism>
<reference evidence="1 2" key="1">
    <citation type="journal article" date="2015" name="Genome Biol. Evol.">
        <title>Comparative Genomics of a Bacterivorous Green Alga Reveals Evolutionary Causalities and Consequences of Phago-Mixotrophic Mode of Nutrition.</title>
        <authorList>
            <person name="Burns J.A."/>
            <person name="Paasch A."/>
            <person name="Narechania A."/>
            <person name="Kim E."/>
        </authorList>
    </citation>
    <scope>NUCLEOTIDE SEQUENCE [LARGE SCALE GENOMIC DNA]</scope>
    <source>
        <strain evidence="1 2">PLY_AMNH</strain>
    </source>
</reference>
<gene>
    <name evidence="1" type="ORF">CYMTET_9889</name>
</gene>
<protein>
    <submittedName>
        <fullName evidence="1">Uncharacterized protein</fullName>
    </submittedName>
</protein>
<keyword evidence="2" id="KW-1185">Reference proteome</keyword>
<evidence type="ECO:0000313" key="1">
    <source>
        <dbReference type="EMBL" id="KAK3282374.1"/>
    </source>
</evidence>
<dbReference type="AlphaFoldDB" id="A0AAE0GQ88"/>
<evidence type="ECO:0000313" key="2">
    <source>
        <dbReference type="Proteomes" id="UP001190700"/>
    </source>
</evidence>